<dbReference type="EMBL" id="CP072754">
    <property type="protein sequence ID" value="QUC17563.1"/>
    <property type="molecule type" value="Genomic_DNA"/>
</dbReference>
<feature type="signal peptide" evidence="1">
    <location>
        <begin position="1"/>
        <end position="24"/>
    </location>
</feature>
<name>A0A8E5HLN6_USTVR</name>
<keyword evidence="3" id="KW-1185">Reference proteome</keyword>
<protein>
    <submittedName>
        <fullName evidence="2">Uncharacterized protein</fullName>
    </submittedName>
</protein>
<dbReference type="RefSeq" id="XP_042995236.1">
    <property type="nucleotide sequence ID" value="XM_043139302.1"/>
</dbReference>
<reference evidence="2" key="1">
    <citation type="submission" date="2020-03" db="EMBL/GenBank/DDBJ databases">
        <title>A mixture of massive structural variations and highly conserved coding sequences in Ustilaginoidea virens genome.</title>
        <authorList>
            <person name="Zhang K."/>
            <person name="Zhao Z."/>
            <person name="Zhang Z."/>
            <person name="Li Y."/>
            <person name="Hsiang T."/>
            <person name="Sun W."/>
        </authorList>
    </citation>
    <scope>NUCLEOTIDE SEQUENCE</scope>
    <source>
        <strain evidence="2">UV-8b</strain>
    </source>
</reference>
<dbReference type="Proteomes" id="UP000027002">
    <property type="component" value="Chromosome 2"/>
</dbReference>
<dbReference type="InterPro" id="IPR027796">
    <property type="entry name" value="OTT_1508_deam-like"/>
</dbReference>
<evidence type="ECO:0000256" key="1">
    <source>
        <dbReference type="SAM" id="SignalP"/>
    </source>
</evidence>
<keyword evidence="1" id="KW-0732">Signal</keyword>
<feature type="chain" id="PRO_5033993312" evidence="1">
    <location>
        <begin position="25"/>
        <end position="651"/>
    </location>
</feature>
<sequence length="651" mass="71629">MAPVAPIACAQTIAFLHLLHSVPTQPVRNPTDCHRHSFLTGQSNRHVLPFEKELFLASTLAFLASINDNPNRIPAICVQEDSEAASLRVLIAVNEAKCGDGRSILHDLKHGFEGIFSILSSKPPTAENDVFAAIVSMCSKRILCRLRLSGRNKTRQSINSLLPSAIQALAKRFPSFAEKAKHVLQLADSWKKHQTSDRLQHVVQSVYELSQTASISELLNSIPNGQMNPSSRTSLTNMINKVARYRSSARLLYRIAKKYPIARHMEAVPVTLPKSAFGNRMPDKIPPLELFLKESGVFHDTKKGRLRVFRLLQCNEQQASDVFARQTRKTLSEAKIHAEMQLIFHCEVAKYSPFPRVISSSKDACFLCNAFIQMHGKFFTPRCHGRLYPGWRLPIMPETAAFEQRFVQVLQIEARKSTKTLLDRGKRTVFPDPNESTVLTIPVTSSTSSSAMPQKDIWVTSGTASYKFLAGSSTCPMVAVADASDSRASALGAAKSWNSMEKPSSARSTGASCGQTAPTCSATVGAGPEDVKGSGVQYQTARGGSAVRLGSEDLPFSQRVTIDQRPMQLSYGAVTFLFEFHGVKDGRMCISQQEVSCIGKPAPINVLDIPTHRDLTVECSRGGSRFSVCISTSVFLEFEFTWSLLMDDVGT</sequence>
<proteinExistence type="predicted"/>
<evidence type="ECO:0000313" key="3">
    <source>
        <dbReference type="Proteomes" id="UP000027002"/>
    </source>
</evidence>
<organism evidence="2 3">
    <name type="scientific">Ustilaginoidea virens</name>
    <name type="common">Rice false smut fungus</name>
    <name type="synonym">Villosiclava virens</name>
    <dbReference type="NCBI Taxonomy" id="1159556"/>
    <lineage>
        <taxon>Eukaryota</taxon>
        <taxon>Fungi</taxon>
        <taxon>Dikarya</taxon>
        <taxon>Ascomycota</taxon>
        <taxon>Pezizomycotina</taxon>
        <taxon>Sordariomycetes</taxon>
        <taxon>Hypocreomycetidae</taxon>
        <taxon>Hypocreales</taxon>
        <taxon>Clavicipitaceae</taxon>
        <taxon>Ustilaginoidea</taxon>
    </lineage>
</organism>
<accession>A0A8E5HLN6</accession>
<dbReference type="KEGG" id="uvi:66062582"/>
<dbReference type="GeneID" id="66062582"/>
<dbReference type="OrthoDB" id="4851849at2759"/>
<evidence type="ECO:0000313" key="2">
    <source>
        <dbReference type="EMBL" id="QUC17563.1"/>
    </source>
</evidence>
<dbReference type="Pfam" id="PF14441">
    <property type="entry name" value="OTT_1508_deam"/>
    <property type="match status" value="1"/>
</dbReference>
<dbReference type="AlphaFoldDB" id="A0A8E5HLN6"/>
<gene>
    <name evidence="2" type="ORF">UV8b_01804</name>
</gene>